<reference evidence="3 4" key="1">
    <citation type="submission" date="2013-04" db="EMBL/GenBank/DDBJ databases">
        <title>Oceanicola sp. 22II1-22F33 Genome Sequencing.</title>
        <authorList>
            <person name="Lai Q."/>
            <person name="Li G."/>
            <person name="Shao Z."/>
        </authorList>
    </citation>
    <scope>NUCLEOTIDE SEQUENCE [LARGE SCALE GENOMIC DNA]</scope>
    <source>
        <strain evidence="3 4">22II1-22F33</strain>
    </source>
</reference>
<evidence type="ECO:0000313" key="3">
    <source>
        <dbReference type="EMBL" id="OWU68381.1"/>
    </source>
</evidence>
<keyword evidence="1" id="KW-0812">Transmembrane</keyword>
<keyword evidence="2" id="KW-0732">Signal</keyword>
<comment type="caution">
    <text evidence="3">The sequence shown here is derived from an EMBL/GenBank/DDBJ whole genome shotgun (WGS) entry which is preliminary data.</text>
</comment>
<sequence length="83" mass="7919">MKTLPALFAAAAMVAAPTLLAAQPAPTPAPAPSVPAPLAGDTDLVAGTVIGATALGFLIVVIASGDSDDSTTTTTTTTTAPSN</sequence>
<keyword evidence="1" id="KW-0472">Membrane</keyword>
<accession>A0A225NG97</accession>
<keyword evidence="4" id="KW-1185">Reference proteome</keyword>
<gene>
    <name evidence="3" type="ORF">ATO3_24105</name>
</gene>
<feature type="transmembrane region" description="Helical" evidence="1">
    <location>
        <begin position="45"/>
        <end position="63"/>
    </location>
</feature>
<feature type="chain" id="PRO_5012556213" evidence="2">
    <location>
        <begin position="22"/>
        <end position="83"/>
    </location>
</feature>
<dbReference type="RefSeq" id="WP_088652454.1">
    <property type="nucleotide sequence ID" value="NZ_AQQR01000021.1"/>
</dbReference>
<feature type="signal peptide" evidence="2">
    <location>
        <begin position="1"/>
        <end position="21"/>
    </location>
</feature>
<keyword evidence="1" id="KW-1133">Transmembrane helix</keyword>
<protein>
    <submittedName>
        <fullName evidence="3">Uncharacterized protein</fullName>
    </submittedName>
</protein>
<name>A0A225NG97_9RHOB</name>
<proteinExistence type="predicted"/>
<organism evidence="3 4">
    <name type="scientific">Marinibacterium profundimaris</name>
    <dbReference type="NCBI Taxonomy" id="1679460"/>
    <lineage>
        <taxon>Bacteria</taxon>
        <taxon>Pseudomonadati</taxon>
        <taxon>Pseudomonadota</taxon>
        <taxon>Alphaproteobacteria</taxon>
        <taxon>Rhodobacterales</taxon>
        <taxon>Paracoccaceae</taxon>
        <taxon>Marinibacterium</taxon>
    </lineage>
</organism>
<evidence type="ECO:0000313" key="4">
    <source>
        <dbReference type="Proteomes" id="UP000215377"/>
    </source>
</evidence>
<evidence type="ECO:0000256" key="2">
    <source>
        <dbReference type="SAM" id="SignalP"/>
    </source>
</evidence>
<dbReference type="AlphaFoldDB" id="A0A225NG97"/>
<dbReference type="EMBL" id="AQQR01000021">
    <property type="protein sequence ID" value="OWU68381.1"/>
    <property type="molecule type" value="Genomic_DNA"/>
</dbReference>
<dbReference type="Proteomes" id="UP000215377">
    <property type="component" value="Unassembled WGS sequence"/>
</dbReference>
<evidence type="ECO:0000256" key="1">
    <source>
        <dbReference type="SAM" id="Phobius"/>
    </source>
</evidence>